<dbReference type="InParanoid" id="A2FTQ2"/>
<evidence type="ECO:0000259" key="13">
    <source>
        <dbReference type="Pfam" id="PF00294"/>
    </source>
</evidence>
<dbReference type="STRING" id="5722.A2FTQ2"/>
<dbReference type="GO" id="GO:0005634">
    <property type="term" value="C:nucleus"/>
    <property type="evidence" value="ECO:0007669"/>
    <property type="project" value="UniProtKB-SubCell"/>
</dbReference>
<evidence type="ECO:0000313" key="14">
    <source>
        <dbReference type="EMBL" id="EAX91724.1"/>
    </source>
</evidence>
<dbReference type="PRINTS" id="PR00990">
    <property type="entry name" value="RIBOKINASE"/>
</dbReference>
<keyword evidence="12" id="KW-0539">Nucleus</keyword>
<sequence>METTFVGICNMDLISQCHRLPNLGETIHGISLGHGFGGKAPNACAQFAFLSDENHKPNLLTSVGDDSDGKVCINHFKEIGISTDFVQVVKEIPTGCAICFVLDGGESAIIIHPNPVTIDMVHKMSEKLSHSKYVVTNFEIPVETALEVLKISRQGGAKTILNVSPLPEKKDINLFKDASIVILNEHELATFGKVEDFFEVGVEAVVCTKGPEGASVYEKGKPTVSVPSPKVKAVDTTGAGDSFLGAFSYCLSKGCSYEDAARIACVCASISVTALGAQGSYAHRDHKQLKDILPK</sequence>
<feature type="binding site" evidence="12">
    <location>
        <position position="237"/>
    </location>
    <ligand>
        <name>K(+)</name>
        <dbReference type="ChEBI" id="CHEBI:29103"/>
    </ligand>
</feature>
<reference evidence="14" key="2">
    <citation type="journal article" date="2007" name="Science">
        <title>Draft genome sequence of the sexually transmitted pathogen Trichomonas vaginalis.</title>
        <authorList>
            <person name="Carlton J.M."/>
            <person name="Hirt R.P."/>
            <person name="Silva J.C."/>
            <person name="Delcher A.L."/>
            <person name="Schatz M."/>
            <person name="Zhao Q."/>
            <person name="Wortman J.R."/>
            <person name="Bidwell S.L."/>
            <person name="Alsmark U.C.M."/>
            <person name="Besteiro S."/>
            <person name="Sicheritz-Ponten T."/>
            <person name="Noel C.J."/>
            <person name="Dacks J.B."/>
            <person name="Foster P.G."/>
            <person name="Simillion C."/>
            <person name="Van de Peer Y."/>
            <person name="Miranda-Saavedra D."/>
            <person name="Barton G.J."/>
            <person name="Westrop G.D."/>
            <person name="Mueller S."/>
            <person name="Dessi D."/>
            <person name="Fiori P.L."/>
            <person name="Ren Q."/>
            <person name="Paulsen I."/>
            <person name="Zhang H."/>
            <person name="Bastida-Corcuera F.D."/>
            <person name="Simoes-Barbosa A."/>
            <person name="Brown M.T."/>
            <person name="Hayes R.D."/>
            <person name="Mukherjee M."/>
            <person name="Okumura C.Y."/>
            <person name="Schneider R."/>
            <person name="Smith A.J."/>
            <person name="Vanacova S."/>
            <person name="Villalvazo M."/>
            <person name="Haas B.J."/>
            <person name="Pertea M."/>
            <person name="Feldblyum T.V."/>
            <person name="Utterback T.R."/>
            <person name="Shu C.L."/>
            <person name="Osoegawa K."/>
            <person name="de Jong P.J."/>
            <person name="Hrdy I."/>
            <person name="Horvathova L."/>
            <person name="Zubacova Z."/>
            <person name="Dolezal P."/>
            <person name="Malik S.B."/>
            <person name="Logsdon J.M. Jr."/>
            <person name="Henze K."/>
            <person name="Gupta A."/>
            <person name="Wang C.C."/>
            <person name="Dunne R.L."/>
            <person name="Upcroft J.A."/>
            <person name="Upcroft P."/>
            <person name="White O."/>
            <person name="Salzberg S.L."/>
            <person name="Tang P."/>
            <person name="Chiu C.-H."/>
            <person name="Lee Y.-S."/>
            <person name="Embley T.M."/>
            <person name="Coombs G.H."/>
            <person name="Mottram J.C."/>
            <person name="Tachezy J."/>
            <person name="Fraser-Liggett C.M."/>
            <person name="Johnson P.J."/>
        </authorList>
    </citation>
    <scope>NUCLEOTIDE SEQUENCE [LARGE SCALE GENOMIC DNA]</scope>
    <source>
        <strain evidence="14">G3</strain>
    </source>
</reference>
<dbReference type="Proteomes" id="UP000001542">
    <property type="component" value="Unassembled WGS sequence"/>
</dbReference>
<feature type="binding site" evidence="12">
    <location>
        <begin position="208"/>
        <end position="213"/>
    </location>
    <ligand>
        <name>ATP</name>
        <dbReference type="ChEBI" id="CHEBI:30616"/>
    </ligand>
</feature>
<comment type="activity regulation">
    <text evidence="12">Activated by a monovalent cation that binds near, but not in, the active site. The most likely occupant of the site in vivo is potassium. Ion binding induces a conformational change that may alter substrate affinity.</text>
</comment>
<feature type="binding site" evidence="12">
    <location>
        <position position="139"/>
    </location>
    <ligand>
        <name>substrate</name>
    </ligand>
</feature>
<evidence type="ECO:0000256" key="1">
    <source>
        <dbReference type="ARBA" id="ARBA00005380"/>
    </source>
</evidence>
<evidence type="ECO:0000256" key="4">
    <source>
        <dbReference type="ARBA" id="ARBA00022679"/>
    </source>
</evidence>
<dbReference type="GO" id="GO:0005524">
    <property type="term" value="F:ATP binding"/>
    <property type="evidence" value="ECO:0007669"/>
    <property type="project" value="UniProtKB-UniRule"/>
</dbReference>
<dbReference type="SUPFAM" id="SSF53613">
    <property type="entry name" value="Ribokinase-like"/>
    <property type="match status" value="1"/>
</dbReference>
<dbReference type="HAMAP" id="MF_01987">
    <property type="entry name" value="Ribokinase"/>
    <property type="match status" value="1"/>
</dbReference>
<feature type="binding site" evidence="12">
    <location>
        <position position="280"/>
    </location>
    <ligand>
        <name>K(+)</name>
        <dbReference type="ChEBI" id="CHEBI:29103"/>
    </ligand>
</feature>
<organism evidence="14 15">
    <name type="scientific">Trichomonas vaginalis (strain ATCC PRA-98 / G3)</name>
    <dbReference type="NCBI Taxonomy" id="412133"/>
    <lineage>
        <taxon>Eukaryota</taxon>
        <taxon>Metamonada</taxon>
        <taxon>Parabasalia</taxon>
        <taxon>Trichomonadida</taxon>
        <taxon>Trichomonadidae</taxon>
        <taxon>Trichomonas</taxon>
    </lineage>
</organism>
<dbReference type="FunFam" id="3.40.1190.20:FF:000123">
    <property type="entry name" value="Nucleoside kinase"/>
    <property type="match status" value="1"/>
</dbReference>
<dbReference type="SMR" id="A2FTQ2"/>
<feature type="binding site" evidence="12">
    <location>
        <position position="241"/>
    </location>
    <ligand>
        <name>substrate</name>
    </ligand>
</feature>
<keyword evidence="8 12" id="KW-0067">ATP-binding</keyword>
<gene>
    <name evidence="14" type="ORF">TVAG_384480</name>
</gene>
<evidence type="ECO:0000256" key="12">
    <source>
        <dbReference type="HAMAP-Rule" id="MF_03215"/>
    </source>
</evidence>
<dbReference type="VEuPathDB" id="TrichDB:TVAG_384480"/>
<dbReference type="EC" id="2.7.1.15" evidence="2 12"/>
<dbReference type="PANTHER" id="PTHR10584:SF166">
    <property type="entry name" value="RIBOKINASE"/>
    <property type="match status" value="1"/>
</dbReference>
<dbReference type="GO" id="GO:0004747">
    <property type="term" value="F:ribokinase activity"/>
    <property type="evidence" value="ECO:0000318"/>
    <property type="project" value="GO_Central"/>
</dbReference>
<keyword evidence="7 12" id="KW-0418">Kinase</keyword>
<dbReference type="UniPathway" id="UPA00916">
    <property type="reaction ID" value="UER00889"/>
</dbReference>
<evidence type="ECO:0000256" key="3">
    <source>
        <dbReference type="ARBA" id="ARBA00016943"/>
    </source>
</evidence>
<dbReference type="OMA" id="CFARHYV"/>
<keyword evidence="4 12" id="KW-0808">Transferase</keyword>
<dbReference type="GO" id="GO:0005829">
    <property type="term" value="C:cytosol"/>
    <property type="evidence" value="ECO:0000318"/>
    <property type="project" value="GO_Central"/>
</dbReference>
<dbReference type="EMBL" id="DS114015">
    <property type="protein sequence ID" value="EAX91724.1"/>
    <property type="molecule type" value="Genomic_DNA"/>
</dbReference>
<feature type="binding site" evidence="12">
    <location>
        <position position="235"/>
    </location>
    <ligand>
        <name>K(+)</name>
        <dbReference type="ChEBI" id="CHEBI:29103"/>
    </ligand>
</feature>
<dbReference type="InterPro" id="IPR011611">
    <property type="entry name" value="PfkB_dom"/>
</dbReference>
<dbReference type="InterPro" id="IPR011877">
    <property type="entry name" value="Ribokinase"/>
</dbReference>
<evidence type="ECO:0000256" key="8">
    <source>
        <dbReference type="ARBA" id="ARBA00022840"/>
    </source>
</evidence>
<accession>A2FTQ2</accession>
<keyword evidence="11 12" id="KW-0119">Carbohydrate metabolism</keyword>
<dbReference type="GO" id="GO:0046872">
    <property type="term" value="F:metal ion binding"/>
    <property type="evidence" value="ECO:0007669"/>
    <property type="project" value="UniProtKB-KW"/>
</dbReference>
<evidence type="ECO:0000256" key="2">
    <source>
        <dbReference type="ARBA" id="ARBA00012035"/>
    </source>
</evidence>
<evidence type="ECO:0000256" key="7">
    <source>
        <dbReference type="ARBA" id="ARBA00022777"/>
    </source>
</evidence>
<dbReference type="RefSeq" id="XP_001304654.1">
    <property type="nucleotide sequence ID" value="XM_001304653.1"/>
</dbReference>
<comment type="caution">
    <text evidence="12">Lacks conserved residue(s) required for the propagation of feature annotation.</text>
</comment>
<feature type="binding site" evidence="12">
    <location>
        <begin position="10"/>
        <end position="12"/>
    </location>
    <ligand>
        <name>substrate</name>
    </ligand>
</feature>
<dbReference type="GO" id="GO:0019303">
    <property type="term" value="P:D-ribose catabolic process"/>
    <property type="evidence" value="ECO:0007669"/>
    <property type="project" value="UniProtKB-UniRule"/>
</dbReference>
<evidence type="ECO:0000256" key="11">
    <source>
        <dbReference type="ARBA" id="ARBA00023277"/>
    </source>
</evidence>
<proteinExistence type="inferred from homology"/>
<feature type="binding site" evidence="12">
    <location>
        <position position="276"/>
    </location>
    <ligand>
        <name>K(+)</name>
        <dbReference type="ChEBI" id="CHEBI:29103"/>
    </ligand>
</feature>
<dbReference type="PROSITE" id="PS00584">
    <property type="entry name" value="PFKB_KINASES_2"/>
    <property type="match status" value="1"/>
</dbReference>
<keyword evidence="6 12" id="KW-0547">Nucleotide-binding</keyword>
<feature type="binding site" evidence="12">
    <location>
        <position position="184"/>
    </location>
    <ligand>
        <name>ATP</name>
        <dbReference type="ChEBI" id="CHEBI:30616"/>
    </ligand>
</feature>
<evidence type="ECO:0000256" key="9">
    <source>
        <dbReference type="ARBA" id="ARBA00022842"/>
    </source>
</evidence>
<dbReference type="VEuPathDB" id="TrichDB:TVAGG3_0611830"/>
<dbReference type="FunCoup" id="A2FTQ2">
    <property type="interactions" value="103"/>
</dbReference>
<keyword evidence="12" id="KW-0963">Cytoplasm</keyword>
<feature type="binding site" evidence="12">
    <location>
        <position position="274"/>
    </location>
    <ligand>
        <name>K(+)</name>
        <dbReference type="ChEBI" id="CHEBI:29103"/>
    </ligand>
</feature>
<comment type="pathway">
    <text evidence="12">Carbohydrate metabolism; D-ribose degradation; D-ribose 5-phosphate from beta-D-ribopyranose: step 2/2.</text>
</comment>
<feature type="domain" description="Carbohydrate kinase PfkB" evidence="13">
    <location>
        <begin position="5"/>
        <end position="280"/>
    </location>
</feature>
<dbReference type="InterPro" id="IPR002173">
    <property type="entry name" value="Carboh/pur_kinase_PfkB_CS"/>
</dbReference>
<keyword evidence="10 12" id="KW-0630">Potassium</keyword>
<comment type="function">
    <text evidence="12">Catalyzes the phosphorylation of ribose at O-5 in a reaction requiring ATP and magnesium. The resulting D-ribose-5-phosphate can then be used either for sythesis of nucleotides, histidine, and tryptophan, or as a component of the pentose phosphate pathway.</text>
</comment>
<evidence type="ECO:0000256" key="5">
    <source>
        <dbReference type="ARBA" id="ARBA00022723"/>
    </source>
</evidence>
<dbReference type="AlphaFoldDB" id="A2FTQ2"/>
<comment type="similarity">
    <text evidence="12">Belongs to the carbohydrate kinase PfkB family. Ribokinase subfamily.</text>
</comment>
<feature type="binding site" evidence="12">
    <location>
        <begin position="240"/>
        <end position="241"/>
    </location>
    <ligand>
        <name>ATP</name>
        <dbReference type="ChEBI" id="CHEBI:30616"/>
    </ligand>
</feature>
<comment type="subcellular location">
    <subcellularLocation>
        <location evidence="12">Cytoplasm</location>
    </subcellularLocation>
    <subcellularLocation>
        <location evidence="12">Nucleus</location>
    </subcellularLocation>
</comment>
<dbReference type="Gene3D" id="3.40.1190.20">
    <property type="match status" value="1"/>
</dbReference>
<protein>
    <recommendedName>
        <fullName evidence="3 12">Ribokinase</fullName>
        <shortName evidence="12">RK</shortName>
        <ecNumber evidence="2 12">2.7.1.15</ecNumber>
    </recommendedName>
</protein>
<keyword evidence="5 12" id="KW-0479">Metal-binding</keyword>
<dbReference type="eggNOG" id="KOG2855">
    <property type="taxonomic scope" value="Eukaryota"/>
</dbReference>
<dbReference type="CDD" id="cd01174">
    <property type="entry name" value="ribokinase"/>
    <property type="match status" value="1"/>
</dbReference>
<feature type="binding site" evidence="12">
    <location>
        <position position="271"/>
    </location>
    <ligand>
        <name>K(+)</name>
        <dbReference type="ChEBI" id="CHEBI:29103"/>
    </ligand>
</feature>
<comment type="similarity">
    <text evidence="1">Belongs to the carbohydrate kinase pfkB family.</text>
</comment>
<feature type="active site" description="Proton acceptor" evidence="12">
    <location>
        <position position="241"/>
    </location>
</feature>
<name>A2FTQ2_TRIV3</name>
<dbReference type="KEGG" id="tva:4749426"/>
<feature type="binding site" evidence="12">
    <location>
        <begin position="38"/>
        <end position="42"/>
    </location>
    <ligand>
        <name>substrate</name>
    </ligand>
</feature>
<keyword evidence="9 12" id="KW-0460">Magnesium</keyword>
<comment type="subunit">
    <text evidence="12">Homodimer.</text>
</comment>
<keyword evidence="15" id="KW-1185">Reference proteome</keyword>
<evidence type="ECO:0000256" key="6">
    <source>
        <dbReference type="ARBA" id="ARBA00022741"/>
    </source>
</evidence>
<comment type="catalytic activity">
    <reaction evidence="12">
        <text>D-ribose + ATP = D-ribose 5-phosphate + ADP + H(+)</text>
        <dbReference type="Rhea" id="RHEA:13697"/>
        <dbReference type="ChEBI" id="CHEBI:15378"/>
        <dbReference type="ChEBI" id="CHEBI:30616"/>
        <dbReference type="ChEBI" id="CHEBI:47013"/>
        <dbReference type="ChEBI" id="CHEBI:78346"/>
        <dbReference type="ChEBI" id="CHEBI:456216"/>
        <dbReference type="EC" id="2.7.1.15"/>
    </reaction>
</comment>
<evidence type="ECO:0000313" key="15">
    <source>
        <dbReference type="Proteomes" id="UP000001542"/>
    </source>
</evidence>
<dbReference type="OrthoDB" id="415590at2759"/>
<dbReference type="InterPro" id="IPR029056">
    <property type="entry name" value="Ribokinase-like"/>
</dbReference>
<comment type="cofactor">
    <cofactor evidence="12">
        <name>Mg(2+)</name>
        <dbReference type="ChEBI" id="CHEBI:18420"/>
    </cofactor>
    <text evidence="12">Requires a divalent cation, most likely magnesium in vivo, as an electrophilic catalyst to aid phosphoryl group transfer. It is the chelate of the metal and the nucleotide that is the actual substrate.</text>
</comment>
<dbReference type="InterPro" id="IPR002139">
    <property type="entry name" value="Ribo/fructo_kinase"/>
</dbReference>
<dbReference type="Pfam" id="PF00294">
    <property type="entry name" value="PfkB"/>
    <property type="match status" value="1"/>
</dbReference>
<reference evidence="14" key="1">
    <citation type="submission" date="2006-10" db="EMBL/GenBank/DDBJ databases">
        <authorList>
            <person name="Amadeo P."/>
            <person name="Zhao Q."/>
            <person name="Wortman J."/>
            <person name="Fraser-Liggett C."/>
            <person name="Carlton J."/>
        </authorList>
    </citation>
    <scope>NUCLEOTIDE SEQUENCE</scope>
    <source>
        <strain evidence="14">G3</strain>
    </source>
</reference>
<evidence type="ECO:0000256" key="10">
    <source>
        <dbReference type="ARBA" id="ARBA00022958"/>
    </source>
</evidence>
<dbReference type="PANTHER" id="PTHR10584">
    <property type="entry name" value="SUGAR KINASE"/>
    <property type="match status" value="1"/>
</dbReference>